<dbReference type="Proteomes" id="UP001157006">
    <property type="component" value="Chromosome 4"/>
</dbReference>
<evidence type="ECO:0000313" key="2">
    <source>
        <dbReference type="EMBL" id="CAI8600041.1"/>
    </source>
</evidence>
<dbReference type="AlphaFoldDB" id="A0AAV0ZNP2"/>
<reference evidence="2 4" key="1">
    <citation type="submission" date="2023-01" db="EMBL/GenBank/DDBJ databases">
        <authorList>
            <person name="Kreplak J."/>
        </authorList>
    </citation>
    <scope>NUCLEOTIDE SEQUENCE [LARGE SCALE GENOMIC DNA]</scope>
</reference>
<feature type="region of interest" description="Disordered" evidence="1">
    <location>
        <begin position="1"/>
        <end position="30"/>
    </location>
</feature>
<dbReference type="Proteomes" id="UP001157006">
    <property type="component" value="Chromosome 2"/>
</dbReference>
<sequence>MKEGQKNYRTTPTRAKGDRRDLREVKSVPHSARKLSGVSYEGPAYCAIVQPVQYGHFKSPREAFGKRGSLAFRKKAHTSAFPDPFSARTGNLVVKLIPGLATWSFDRFPCKFLSMRGRNRFSEPPLLGGGRRYAR</sequence>
<protein>
    <submittedName>
        <fullName evidence="2">Uncharacterized protein</fullName>
    </submittedName>
</protein>
<evidence type="ECO:0000256" key="1">
    <source>
        <dbReference type="SAM" id="MobiDB-lite"/>
    </source>
</evidence>
<evidence type="ECO:0000313" key="4">
    <source>
        <dbReference type="Proteomes" id="UP001157006"/>
    </source>
</evidence>
<keyword evidence="4" id="KW-1185">Reference proteome</keyword>
<evidence type="ECO:0000313" key="3">
    <source>
        <dbReference type="EMBL" id="CAI8608474.1"/>
    </source>
</evidence>
<organism evidence="2 4">
    <name type="scientific">Vicia faba</name>
    <name type="common">Broad bean</name>
    <name type="synonym">Faba vulgaris</name>
    <dbReference type="NCBI Taxonomy" id="3906"/>
    <lineage>
        <taxon>Eukaryota</taxon>
        <taxon>Viridiplantae</taxon>
        <taxon>Streptophyta</taxon>
        <taxon>Embryophyta</taxon>
        <taxon>Tracheophyta</taxon>
        <taxon>Spermatophyta</taxon>
        <taxon>Magnoliopsida</taxon>
        <taxon>eudicotyledons</taxon>
        <taxon>Gunneridae</taxon>
        <taxon>Pentapetalae</taxon>
        <taxon>rosids</taxon>
        <taxon>fabids</taxon>
        <taxon>Fabales</taxon>
        <taxon>Fabaceae</taxon>
        <taxon>Papilionoideae</taxon>
        <taxon>50 kb inversion clade</taxon>
        <taxon>NPAAA clade</taxon>
        <taxon>Hologalegina</taxon>
        <taxon>IRL clade</taxon>
        <taxon>Fabeae</taxon>
        <taxon>Vicia</taxon>
    </lineage>
</organism>
<dbReference type="EMBL" id="OX451739">
    <property type="protein sequence ID" value="CAI8608474.1"/>
    <property type="molecule type" value="Genomic_DNA"/>
</dbReference>
<name>A0AAV0ZNP2_VICFA</name>
<gene>
    <name evidence="2" type="ORF">VFH_II203320</name>
    <name evidence="3" type="ORF">VFH_IV086240</name>
</gene>
<feature type="compositionally biased region" description="Basic and acidic residues" evidence="1">
    <location>
        <begin position="15"/>
        <end position="27"/>
    </location>
</feature>
<accession>A0AAV0ZNP2</accession>
<dbReference type="EMBL" id="OX451737">
    <property type="protein sequence ID" value="CAI8600041.1"/>
    <property type="molecule type" value="Genomic_DNA"/>
</dbReference>
<proteinExistence type="predicted"/>